<dbReference type="PANTHER" id="PTHR38039">
    <property type="entry name" value="TOXIN YOEB"/>
    <property type="match status" value="1"/>
</dbReference>
<dbReference type="Pfam" id="PF06769">
    <property type="entry name" value="YoeB_toxin"/>
    <property type="match status" value="1"/>
</dbReference>
<dbReference type="PANTHER" id="PTHR38039:SF1">
    <property type="entry name" value="TOXIN YOEB"/>
    <property type="match status" value="1"/>
</dbReference>
<dbReference type="InterPro" id="IPR009614">
    <property type="entry name" value="YoeB_toxin"/>
</dbReference>
<dbReference type="InterPro" id="IPR035093">
    <property type="entry name" value="RelE/ParE_toxin_dom_sf"/>
</dbReference>
<proteinExistence type="inferred from homology"/>
<dbReference type="GO" id="GO:0016787">
    <property type="term" value="F:hydrolase activity"/>
    <property type="evidence" value="ECO:0007669"/>
    <property type="project" value="UniProtKB-KW"/>
</dbReference>
<evidence type="ECO:0000313" key="8">
    <source>
        <dbReference type="Proteomes" id="UP000054911"/>
    </source>
</evidence>
<name>A0A158E1L8_9BURK</name>
<evidence type="ECO:0000256" key="1">
    <source>
        <dbReference type="ARBA" id="ARBA00008172"/>
    </source>
</evidence>
<evidence type="ECO:0000256" key="5">
    <source>
        <dbReference type="ARBA" id="ARBA00022801"/>
    </source>
</evidence>
<dbReference type="STRING" id="1777141.AWB80_07948"/>
<dbReference type="EMBL" id="FCOE02000061">
    <property type="protein sequence ID" value="SAL00728.1"/>
    <property type="molecule type" value="Genomic_DNA"/>
</dbReference>
<evidence type="ECO:0000256" key="3">
    <source>
        <dbReference type="ARBA" id="ARBA00022722"/>
    </source>
</evidence>
<dbReference type="NCBIfam" id="TIGR02116">
    <property type="entry name" value="toxin_Txe_YoeB"/>
    <property type="match status" value="1"/>
</dbReference>
<keyword evidence="2" id="KW-1277">Toxin-antitoxin system</keyword>
<evidence type="ECO:0000256" key="2">
    <source>
        <dbReference type="ARBA" id="ARBA00022649"/>
    </source>
</evidence>
<evidence type="ECO:0000256" key="4">
    <source>
        <dbReference type="ARBA" id="ARBA00022759"/>
    </source>
</evidence>
<dbReference type="Gene3D" id="3.30.2310.20">
    <property type="entry name" value="RelE-like"/>
    <property type="match status" value="1"/>
</dbReference>
<organism evidence="7 8">
    <name type="scientific">Caballeronia pedi</name>
    <dbReference type="NCBI Taxonomy" id="1777141"/>
    <lineage>
        <taxon>Bacteria</taxon>
        <taxon>Pseudomonadati</taxon>
        <taxon>Pseudomonadota</taxon>
        <taxon>Betaproteobacteria</taxon>
        <taxon>Burkholderiales</taxon>
        <taxon>Burkholderiaceae</taxon>
        <taxon>Caballeronia</taxon>
    </lineage>
</organism>
<dbReference type="SUPFAM" id="SSF143011">
    <property type="entry name" value="RelE-like"/>
    <property type="match status" value="1"/>
</dbReference>
<comment type="caution">
    <text evidence="7">The sequence shown here is derived from an EMBL/GenBank/DDBJ whole genome shotgun (WGS) entry which is preliminary data.</text>
</comment>
<comment type="similarity">
    <text evidence="1">Belongs to the YoeB family.</text>
</comment>
<gene>
    <name evidence="7" type="ORF">AWB80_07948</name>
</gene>
<dbReference type="OrthoDB" id="9801102at2"/>
<keyword evidence="4" id="KW-0255">Endonuclease</keyword>
<evidence type="ECO:0000256" key="6">
    <source>
        <dbReference type="ARBA" id="ARBA00030388"/>
    </source>
</evidence>
<reference evidence="7" key="1">
    <citation type="submission" date="2016-01" db="EMBL/GenBank/DDBJ databases">
        <authorList>
            <person name="Peeters C."/>
        </authorList>
    </citation>
    <scope>NUCLEOTIDE SEQUENCE [LARGE SCALE GENOMIC DNA]</scope>
    <source>
        <strain evidence="7">LMG 29323</strain>
    </source>
</reference>
<keyword evidence="5" id="KW-0378">Hydrolase</keyword>
<sequence length="88" mass="10524">MMARGLLFSHLSWDEYHFWRGSDSKVFERLTRLINECCRNPFAGTGKPEPLKGRKMWSRRIDEKNRFVYEVSDADLFIVRCRGHYGDH</sequence>
<accession>A0A158E1L8</accession>
<dbReference type="GO" id="GO:0004519">
    <property type="term" value="F:endonuclease activity"/>
    <property type="evidence" value="ECO:0007669"/>
    <property type="project" value="UniProtKB-KW"/>
</dbReference>
<evidence type="ECO:0000313" key="7">
    <source>
        <dbReference type="EMBL" id="SAL00728.1"/>
    </source>
</evidence>
<dbReference type="AlphaFoldDB" id="A0A158E1L8"/>
<keyword evidence="8" id="KW-1185">Reference proteome</keyword>
<protein>
    <recommendedName>
        <fullName evidence="6">Putative mRNA interferase YoeB</fullName>
    </recommendedName>
</protein>
<dbReference type="Proteomes" id="UP000054911">
    <property type="component" value="Unassembled WGS sequence"/>
</dbReference>
<keyword evidence="3" id="KW-0540">Nuclease</keyword>
<dbReference type="GO" id="GO:0006401">
    <property type="term" value="P:RNA catabolic process"/>
    <property type="evidence" value="ECO:0007669"/>
    <property type="project" value="InterPro"/>
</dbReference>